<keyword evidence="4" id="KW-1185">Reference proteome</keyword>
<dbReference type="EMBL" id="JACXAJ010000002">
    <property type="protein sequence ID" value="MBD1397066.1"/>
    <property type="molecule type" value="Genomic_DNA"/>
</dbReference>
<proteinExistence type="predicted"/>
<dbReference type="PROSITE" id="PS51257">
    <property type="entry name" value="PROKAR_LIPOPROTEIN"/>
    <property type="match status" value="1"/>
</dbReference>
<comment type="caution">
    <text evidence="3">The sequence shown here is derived from an EMBL/GenBank/DDBJ whole genome shotgun (WGS) entry which is preliminary data.</text>
</comment>
<evidence type="ECO:0000256" key="1">
    <source>
        <dbReference type="SAM" id="MobiDB-lite"/>
    </source>
</evidence>
<keyword evidence="2" id="KW-0732">Signal</keyword>
<sequence>MVKHLYAGLFVLLLSLAGCQTPDQDTTATEQTIASETTAEARPTRPKPEFFFIPPDLEKKRVYICIDDSDDTFHQQHDCPVLVACKGTFRNLTLPRAIEGFDRYNCETCSADLAYIFDENAVRMETGFGEKR</sequence>
<protein>
    <submittedName>
        <fullName evidence="3">Uncharacterized protein</fullName>
    </submittedName>
</protein>
<feature type="region of interest" description="Disordered" evidence="1">
    <location>
        <begin position="27"/>
        <end position="48"/>
    </location>
</feature>
<evidence type="ECO:0000313" key="4">
    <source>
        <dbReference type="Proteomes" id="UP000625551"/>
    </source>
</evidence>
<name>A0ABR7XGL0_9BACT</name>
<reference evidence="3 4" key="1">
    <citation type="submission" date="2020-09" db="EMBL/GenBank/DDBJ databases">
        <title>Genome sequencing and assembly of Pontibacter sp.</title>
        <authorList>
            <person name="Chhetri G."/>
        </authorList>
    </citation>
    <scope>NUCLEOTIDE SEQUENCE [LARGE SCALE GENOMIC DNA]</scope>
    <source>
        <strain evidence="3 4">JH31</strain>
    </source>
</reference>
<evidence type="ECO:0000256" key="2">
    <source>
        <dbReference type="SAM" id="SignalP"/>
    </source>
</evidence>
<feature type="signal peptide" evidence="2">
    <location>
        <begin position="1"/>
        <end position="20"/>
    </location>
</feature>
<accession>A0ABR7XGL0</accession>
<dbReference type="Proteomes" id="UP000625551">
    <property type="component" value="Unassembled WGS sequence"/>
</dbReference>
<feature type="chain" id="PRO_5046895763" evidence="2">
    <location>
        <begin position="21"/>
        <end position="132"/>
    </location>
</feature>
<evidence type="ECO:0000313" key="3">
    <source>
        <dbReference type="EMBL" id="MBD1397066.1"/>
    </source>
</evidence>
<organism evidence="3 4">
    <name type="scientific">Pontibacter aquaedesilientis</name>
    <dbReference type="NCBI Taxonomy" id="2766980"/>
    <lineage>
        <taxon>Bacteria</taxon>
        <taxon>Pseudomonadati</taxon>
        <taxon>Bacteroidota</taxon>
        <taxon>Cytophagia</taxon>
        <taxon>Cytophagales</taxon>
        <taxon>Hymenobacteraceae</taxon>
        <taxon>Pontibacter</taxon>
    </lineage>
</organism>
<feature type="compositionally biased region" description="Polar residues" evidence="1">
    <location>
        <begin position="27"/>
        <end position="38"/>
    </location>
</feature>
<gene>
    <name evidence="3" type="ORF">H9Q13_07800</name>
</gene>
<dbReference type="RefSeq" id="WP_191183192.1">
    <property type="nucleotide sequence ID" value="NZ_JACXAJ010000002.1"/>
</dbReference>